<dbReference type="GO" id="GO:0016987">
    <property type="term" value="F:sigma factor activity"/>
    <property type="evidence" value="ECO:0007669"/>
    <property type="project" value="UniProtKB-KW"/>
</dbReference>
<organism evidence="6 7">
    <name type="scientific">Sporocytophaga myxococcoides</name>
    <dbReference type="NCBI Taxonomy" id="153721"/>
    <lineage>
        <taxon>Bacteria</taxon>
        <taxon>Pseudomonadati</taxon>
        <taxon>Bacteroidota</taxon>
        <taxon>Cytophagia</taxon>
        <taxon>Cytophagales</taxon>
        <taxon>Cytophagaceae</taxon>
        <taxon>Sporocytophaga</taxon>
    </lineage>
</organism>
<keyword evidence="5" id="KW-0804">Transcription</keyword>
<protein>
    <submittedName>
        <fullName evidence="6">Heat shock and oxidative stress RNA polymerase sigma-E factor</fullName>
    </submittedName>
</protein>
<dbReference type="InterPro" id="IPR014284">
    <property type="entry name" value="RNA_pol_sigma-70_dom"/>
</dbReference>
<dbReference type="InterPro" id="IPR039425">
    <property type="entry name" value="RNA_pol_sigma-70-like"/>
</dbReference>
<comment type="caution">
    <text evidence="6">The sequence shown here is derived from an EMBL/GenBank/DDBJ whole genome shotgun (WGS) entry which is preliminary data.</text>
</comment>
<dbReference type="InterPro" id="IPR036388">
    <property type="entry name" value="WH-like_DNA-bd_sf"/>
</dbReference>
<evidence type="ECO:0000256" key="1">
    <source>
        <dbReference type="ARBA" id="ARBA00010641"/>
    </source>
</evidence>
<dbReference type="STRING" id="153721.MYP_2306"/>
<gene>
    <name evidence="6" type="ORF">MYP_2306</name>
</gene>
<dbReference type="Gene3D" id="1.10.1740.10">
    <property type="match status" value="1"/>
</dbReference>
<dbReference type="InterPro" id="IPR013325">
    <property type="entry name" value="RNA_pol_sigma_r2"/>
</dbReference>
<dbReference type="Gene3D" id="1.10.10.10">
    <property type="entry name" value="Winged helix-like DNA-binding domain superfamily/Winged helix DNA-binding domain"/>
    <property type="match status" value="1"/>
</dbReference>
<evidence type="ECO:0000256" key="2">
    <source>
        <dbReference type="ARBA" id="ARBA00023015"/>
    </source>
</evidence>
<keyword evidence="2" id="KW-0805">Transcription regulation</keyword>
<accession>A0A098LG56</accession>
<dbReference type="eggNOG" id="COG1595">
    <property type="taxonomic scope" value="Bacteria"/>
</dbReference>
<dbReference type="PANTHER" id="PTHR43133:SF8">
    <property type="entry name" value="RNA POLYMERASE SIGMA FACTOR HI_1459-RELATED"/>
    <property type="match status" value="1"/>
</dbReference>
<dbReference type="AlphaFoldDB" id="A0A098LG56"/>
<dbReference type="Proteomes" id="UP000030185">
    <property type="component" value="Unassembled WGS sequence"/>
</dbReference>
<dbReference type="NCBIfam" id="TIGR02937">
    <property type="entry name" value="sigma70-ECF"/>
    <property type="match status" value="1"/>
</dbReference>
<dbReference type="InterPro" id="IPR013324">
    <property type="entry name" value="RNA_pol_sigma_r3/r4-like"/>
</dbReference>
<reference evidence="6 7" key="1">
    <citation type="submission" date="2014-09" db="EMBL/GenBank/DDBJ databases">
        <title>Sporocytophaga myxococcoides PG-01 genome sequencing.</title>
        <authorList>
            <person name="Liu L."/>
            <person name="Gao P.J."/>
            <person name="Chen G.J."/>
            <person name="Wang L.S."/>
        </authorList>
    </citation>
    <scope>NUCLEOTIDE SEQUENCE [LARGE SCALE GENOMIC DNA]</scope>
    <source>
        <strain evidence="6 7">PG-01</strain>
    </source>
</reference>
<sequence>MMVKMIIRNNGSEEEAKDIFQDALIVVWQKAYSPEFVLSSKLSTYIYSICQNLWRKELERKSRLTGEQPVEKGESYDLDKQERANIINKCIEDLGETCRKILTYYYFDDLSMNDIAEKLGFANADTAKTKKYKCKKELDNKIKSLYTAKDFLD</sequence>
<keyword evidence="6" id="KW-0346">Stress response</keyword>
<keyword evidence="4" id="KW-0238">DNA-binding</keyword>
<dbReference type="GO" id="GO:0006352">
    <property type="term" value="P:DNA-templated transcription initiation"/>
    <property type="evidence" value="ECO:0007669"/>
    <property type="project" value="InterPro"/>
</dbReference>
<proteinExistence type="inferred from homology"/>
<dbReference type="GO" id="GO:0003677">
    <property type="term" value="F:DNA binding"/>
    <property type="evidence" value="ECO:0007669"/>
    <property type="project" value="UniProtKB-KW"/>
</dbReference>
<keyword evidence="3" id="KW-0731">Sigma factor</keyword>
<evidence type="ECO:0000256" key="3">
    <source>
        <dbReference type="ARBA" id="ARBA00023082"/>
    </source>
</evidence>
<comment type="similarity">
    <text evidence="1">Belongs to the sigma-70 factor family. ECF subfamily.</text>
</comment>
<dbReference type="PANTHER" id="PTHR43133">
    <property type="entry name" value="RNA POLYMERASE ECF-TYPE SIGMA FACTO"/>
    <property type="match status" value="1"/>
</dbReference>
<keyword evidence="7" id="KW-1185">Reference proteome</keyword>
<dbReference type="SUPFAM" id="SSF88946">
    <property type="entry name" value="Sigma2 domain of RNA polymerase sigma factors"/>
    <property type="match status" value="1"/>
</dbReference>
<name>A0A098LG56_9BACT</name>
<evidence type="ECO:0000313" key="7">
    <source>
        <dbReference type="Proteomes" id="UP000030185"/>
    </source>
</evidence>
<dbReference type="SUPFAM" id="SSF88659">
    <property type="entry name" value="Sigma3 and sigma4 domains of RNA polymerase sigma factors"/>
    <property type="match status" value="1"/>
</dbReference>
<dbReference type="EMBL" id="BBLT01000004">
    <property type="protein sequence ID" value="GAL85078.1"/>
    <property type="molecule type" value="Genomic_DNA"/>
</dbReference>
<evidence type="ECO:0000256" key="4">
    <source>
        <dbReference type="ARBA" id="ARBA00023125"/>
    </source>
</evidence>
<evidence type="ECO:0000256" key="5">
    <source>
        <dbReference type="ARBA" id="ARBA00023163"/>
    </source>
</evidence>
<evidence type="ECO:0000313" key="6">
    <source>
        <dbReference type="EMBL" id="GAL85078.1"/>
    </source>
</evidence>